<gene>
    <name evidence="1" type="ORF">ENJ51_12995</name>
</gene>
<comment type="caution">
    <text evidence="1">The sequence shown here is derived from an EMBL/GenBank/DDBJ whole genome shotgun (WGS) entry which is preliminary data.</text>
</comment>
<dbReference type="AlphaFoldDB" id="A0A7V2T5H7"/>
<dbReference type="Proteomes" id="UP000885750">
    <property type="component" value="Unassembled WGS sequence"/>
</dbReference>
<dbReference type="Gene3D" id="2.60.40.10">
    <property type="entry name" value="Immunoglobulins"/>
    <property type="match status" value="1"/>
</dbReference>
<proteinExistence type="predicted"/>
<reference evidence="1" key="1">
    <citation type="journal article" date="2020" name="mSystems">
        <title>Genome- and Community-Level Interaction Insights into Carbon Utilization and Element Cycling Functions of Hydrothermarchaeota in Hydrothermal Sediment.</title>
        <authorList>
            <person name="Zhou Z."/>
            <person name="Liu Y."/>
            <person name="Xu W."/>
            <person name="Pan J."/>
            <person name="Luo Z.H."/>
            <person name="Li M."/>
        </authorList>
    </citation>
    <scope>NUCLEOTIDE SEQUENCE [LARGE SCALE GENOMIC DNA]</scope>
    <source>
        <strain evidence="1">HyVt-493</strain>
    </source>
</reference>
<organism evidence="1">
    <name type="scientific">Leucothrix mucor</name>
    <dbReference type="NCBI Taxonomy" id="45248"/>
    <lineage>
        <taxon>Bacteria</taxon>
        <taxon>Pseudomonadati</taxon>
        <taxon>Pseudomonadota</taxon>
        <taxon>Gammaproteobacteria</taxon>
        <taxon>Thiotrichales</taxon>
        <taxon>Thiotrichaceae</taxon>
        <taxon>Leucothrix</taxon>
    </lineage>
</organism>
<name>A0A7V2T5H7_LEUMU</name>
<dbReference type="InterPro" id="IPR013783">
    <property type="entry name" value="Ig-like_fold"/>
</dbReference>
<protein>
    <submittedName>
        <fullName evidence="1">Uncharacterized protein</fullName>
    </submittedName>
</protein>
<accession>A0A7V2T5H7</accession>
<evidence type="ECO:0000313" key="1">
    <source>
        <dbReference type="EMBL" id="HFC93716.1"/>
    </source>
</evidence>
<sequence>MKRVNNTKEKIVFLKKITTGAVLAVVFLPSIANAIPAPVLVPAAATLISPSGSISDTTPTYEWNAVSNATWYRLWVDDSTGHKIGTWHAAASVGCGSGTGTCSITPATTLAYGAGKWWIQTYNTSGSTWSSSLSFTVLSAGGSGSGNVDMSNCPSVTLRVDDISTATGWGSHFSAGSSENGYGGSNFECHLTPSSSGLVALCYDAVHNATNRTNQFSAYLGPKEDIDFVEWNVGENGVRVTAQRRSKSAYTSKRIPFQSSAYFPIHPDIGACGVDNTDTTNTLYWVANGVLSGMASRTGSGYSMSVITP</sequence>
<dbReference type="EMBL" id="DRMS01000491">
    <property type="protein sequence ID" value="HFC93716.1"/>
    <property type="molecule type" value="Genomic_DNA"/>
</dbReference>